<dbReference type="InterPro" id="IPR016162">
    <property type="entry name" value="Ald_DH_N"/>
</dbReference>
<feature type="domain" description="Aldehyde dehydrogenase" evidence="5">
    <location>
        <begin position="21"/>
        <end position="485"/>
    </location>
</feature>
<dbReference type="InterPro" id="IPR016163">
    <property type="entry name" value="Ald_DH_C"/>
</dbReference>
<evidence type="ECO:0000313" key="7">
    <source>
        <dbReference type="Proteomes" id="UP000199341"/>
    </source>
</evidence>
<protein>
    <submittedName>
        <fullName evidence="6">Acyl-CoA reductase</fullName>
    </submittedName>
</protein>
<feature type="active site" evidence="3">
    <location>
        <position position="261"/>
    </location>
</feature>
<organism evidence="6 7">
    <name type="scientific">Actinacidiphila guanduensis</name>
    <dbReference type="NCBI Taxonomy" id="310781"/>
    <lineage>
        <taxon>Bacteria</taxon>
        <taxon>Bacillati</taxon>
        <taxon>Actinomycetota</taxon>
        <taxon>Actinomycetes</taxon>
        <taxon>Kitasatosporales</taxon>
        <taxon>Streptomycetaceae</taxon>
        <taxon>Actinacidiphila</taxon>
    </lineage>
</organism>
<dbReference type="PANTHER" id="PTHR42804:SF1">
    <property type="entry name" value="ALDEHYDE DEHYDROGENASE-RELATED"/>
    <property type="match status" value="1"/>
</dbReference>
<dbReference type="Proteomes" id="UP000199341">
    <property type="component" value="Unassembled WGS sequence"/>
</dbReference>
<reference evidence="6 7" key="1">
    <citation type="submission" date="2016-10" db="EMBL/GenBank/DDBJ databases">
        <authorList>
            <person name="de Groot N.N."/>
        </authorList>
    </citation>
    <scope>NUCLEOTIDE SEQUENCE [LARGE SCALE GENOMIC DNA]</scope>
    <source>
        <strain evidence="6 7">CGMCC 4.2022</strain>
    </source>
</reference>
<dbReference type="InterPro" id="IPR015590">
    <property type="entry name" value="Aldehyde_DH_dom"/>
</dbReference>
<dbReference type="Gene3D" id="3.40.309.10">
    <property type="entry name" value="Aldehyde Dehydrogenase, Chain A, domain 2"/>
    <property type="match status" value="1"/>
</dbReference>
<dbReference type="InterPro" id="IPR016161">
    <property type="entry name" value="Ald_DH/histidinol_DH"/>
</dbReference>
<dbReference type="EMBL" id="FNIE01000017">
    <property type="protein sequence ID" value="SDP10808.1"/>
    <property type="molecule type" value="Genomic_DNA"/>
</dbReference>
<dbReference type="FunFam" id="3.40.605.10:FF:000007">
    <property type="entry name" value="NAD/NADP-dependent betaine aldehyde dehydrogenase"/>
    <property type="match status" value="1"/>
</dbReference>
<dbReference type="Gene3D" id="3.40.605.10">
    <property type="entry name" value="Aldehyde Dehydrogenase, Chain A, domain 1"/>
    <property type="match status" value="1"/>
</dbReference>
<name>A0A1H0Q2C7_9ACTN</name>
<dbReference type="SUPFAM" id="SSF53720">
    <property type="entry name" value="ALDH-like"/>
    <property type="match status" value="1"/>
</dbReference>
<gene>
    <name evidence="6" type="ORF">SAMN05216259_11782</name>
</gene>
<evidence type="ECO:0000313" key="6">
    <source>
        <dbReference type="EMBL" id="SDP10808.1"/>
    </source>
</evidence>
<keyword evidence="2 4" id="KW-0560">Oxidoreductase</keyword>
<dbReference type="PROSITE" id="PS00687">
    <property type="entry name" value="ALDEHYDE_DEHYDR_GLU"/>
    <property type="match status" value="1"/>
</dbReference>
<dbReference type="RefSeq" id="WP_093787689.1">
    <property type="nucleotide sequence ID" value="NZ_FNIE01000017.1"/>
</dbReference>
<dbReference type="FunFam" id="3.40.309.10:FF:000012">
    <property type="entry name" value="Betaine aldehyde dehydrogenase"/>
    <property type="match status" value="1"/>
</dbReference>
<evidence type="ECO:0000256" key="2">
    <source>
        <dbReference type="ARBA" id="ARBA00023002"/>
    </source>
</evidence>
<comment type="similarity">
    <text evidence="1 4">Belongs to the aldehyde dehydrogenase family.</text>
</comment>
<dbReference type="GO" id="GO:0016620">
    <property type="term" value="F:oxidoreductase activity, acting on the aldehyde or oxo group of donors, NAD or NADP as acceptor"/>
    <property type="evidence" value="ECO:0007669"/>
    <property type="project" value="InterPro"/>
</dbReference>
<sequence>MSVTFTTPIRHPDRLFIGGRWVAPATGAMIDVVTPATEEIGFRVAEATQADMAAAVAAARAAFDEGPWPRLTPAERAGHLREFAAELDRRVDDLAQATPRESGVLKTFARGSASLLGSVFRAYADMADSFPFVEEHVPGPTGGGGVGLLVQEPVGVVAAVVPWNGPGLIGAYKTAPALLAGCTVVLKMPPEAPSIGYVFAETAEAIGLPAGVLNVVTAGRAASEALVRDRHVDKVTFTGSNAVGRSIAAVCADRLARVTLELGGKSAALILDDYDLAEAARTLADSARVLSGQVCYATTRLIVDRSRHDAFVEALASSFGGLRVGDPFDAESQMGPVISARQRERIEGCIARGSREGARLAAGGGRPAHLERGFFVEPTVFADVDNRSAIAQEEIFGPVLAVIPADGEADAVAKANDSIYGLNAAVFTHDTDRAYAVARRLRSGTVGHNGVRTDATIAFGGFKQSGIGREGGVEGLRPFLESKTVLLDGKPRRTR</sequence>
<evidence type="ECO:0000259" key="5">
    <source>
        <dbReference type="Pfam" id="PF00171"/>
    </source>
</evidence>
<dbReference type="STRING" id="310781.SAMN05216259_11782"/>
<dbReference type="AlphaFoldDB" id="A0A1H0Q2C7"/>
<keyword evidence="7" id="KW-1185">Reference proteome</keyword>
<evidence type="ECO:0000256" key="4">
    <source>
        <dbReference type="RuleBase" id="RU003345"/>
    </source>
</evidence>
<dbReference type="InterPro" id="IPR029510">
    <property type="entry name" value="Ald_DH_CS_GLU"/>
</dbReference>
<evidence type="ECO:0000256" key="1">
    <source>
        <dbReference type="ARBA" id="ARBA00009986"/>
    </source>
</evidence>
<dbReference type="OrthoDB" id="6882680at2"/>
<dbReference type="PANTHER" id="PTHR42804">
    <property type="entry name" value="ALDEHYDE DEHYDROGENASE"/>
    <property type="match status" value="1"/>
</dbReference>
<dbReference type="Pfam" id="PF00171">
    <property type="entry name" value="Aldedh"/>
    <property type="match status" value="1"/>
</dbReference>
<evidence type="ECO:0000256" key="3">
    <source>
        <dbReference type="PROSITE-ProRule" id="PRU10007"/>
    </source>
</evidence>
<accession>A0A1H0Q2C7</accession>
<proteinExistence type="inferred from homology"/>
<dbReference type="CDD" id="cd07139">
    <property type="entry name" value="ALDH_AldA-Rv0768"/>
    <property type="match status" value="1"/>
</dbReference>